<dbReference type="InterPro" id="IPR005331">
    <property type="entry name" value="Sulfotransferase"/>
</dbReference>
<reference evidence="1 2" key="1">
    <citation type="submission" date="2023-09" db="EMBL/GenBank/DDBJ databases">
        <authorList>
            <person name="Rey-Velasco X."/>
        </authorList>
    </citation>
    <scope>NUCLEOTIDE SEQUENCE [LARGE SCALE GENOMIC DNA]</scope>
    <source>
        <strain evidence="1 2">W242</strain>
    </source>
</reference>
<name>A0ABU2YEN9_9FLAO</name>
<dbReference type="InterPro" id="IPR027417">
    <property type="entry name" value="P-loop_NTPase"/>
</dbReference>
<dbReference type="Pfam" id="PF03567">
    <property type="entry name" value="Sulfotransfer_2"/>
    <property type="match status" value="1"/>
</dbReference>
<accession>A0ABU2YEN9</accession>
<gene>
    <name evidence="1" type="ORF">RM538_11510</name>
</gene>
<sequence>MISHKHKCIFVHVPKAAGISIEEIFLDDLNLNFQNRMALLLGKNTNKSLGPPFVSHLTSSEYITQHFITQKQFETYFTFGWVRNPYDRVYSFYKYLGYKSLMSFEKFVINYMPNLINDKNIKYFLQPMWNYLSIDGKIAVKYVGKLENIESDILEVFKNSKIERRNIPHSNNSKEISLREKTKRIFRILKKSPLAFRHCLVSKKSKKKEWTDEMKNVIYTIYKVDFLNFNYDK</sequence>
<evidence type="ECO:0000313" key="1">
    <source>
        <dbReference type="EMBL" id="MDT0556638.1"/>
    </source>
</evidence>
<dbReference type="EMBL" id="JAVRHZ010000007">
    <property type="protein sequence ID" value="MDT0556638.1"/>
    <property type="molecule type" value="Genomic_DNA"/>
</dbReference>
<protein>
    <submittedName>
        <fullName evidence="1">Sulfotransferase family 2 domain-containing protein</fullName>
    </submittedName>
</protein>
<dbReference type="Gene3D" id="3.40.50.300">
    <property type="entry name" value="P-loop containing nucleotide triphosphate hydrolases"/>
    <property type="match status" value="1"/>
</dbReference>
<comment type="caution">
    <text evidence="1">The sequence shown here is derived from an EMBL/GenBank/DDBJ whole genome shotgun (WGS) entry which is preliminary data.</text>
</comment>
<organism evidence="1 2">
    <name type="scientific">Patiriisocius hiemis</name>
    <dbReference type="NCBI Taxonomy" id="3075604"/>
    <lineage>
        <taxon>Bacteria</taxon>
        <taxon>Pseudomonadati</taxon>
        <taxon>Bacteroidota</taxon>
        <taxon>Flavobacteriia</taxon>
        <taxon>Flavobacteriales</taxon>
        <taxon>Flavobacteriaceae</taxon>
        <taxon>Patiriisocius</taxon>
    </lineage>
</organism>
<dbReference type="RefSeq" id="WP_311333589.1">
    <property type="nucleotide sequence ID" value="NZ_JAVRHZ010000007.1"/>
</dbReference>
<proteinExistence type="predicted"/>
<keyword evidence="2" id="KW-1185">Reference proteome</keyword>
<dbReference type="Proteomes" id="UP001254488">
    <property type="component" value="Unassembled WGS sequence"/>
</dbReference>
<evidence type="ECO:0000313" key="2">
    <source>
        <dbReference type="Proteomes" id="UP001254488"/>
    </source>
</evidence>